<dbReference type="EMBL" id="QSON01000032">
    <property type="protein sequence ID" value="RGI95322.1"/>
    <property type="molecule type" value="Genomic_DNA"/>
</dbReference>
<organism evidence="8 9">
    <name type="scientific">Hungatella hathewayi</name>
    <dbReference type="NCBI Taxonomy" id="154046"/>
    <lineage>
        <taxon>Bacteria</taxon>
        <taxon>Bacillati</taxon>
        <taxon>Bacillota</taxon>
        <taxon>Clostridia</taxon>
        <taxon>Lachnospirales</taxon>
        <taxon>Lachnospiraceae</taxon>
        <taxon>Hungatella</taxon>
    </lineage>
</organism>
<evidence type="ECO:0000256" key="1">
    <source>
        <dbReference type="ARBA" id="ARBA00011900"/>
    </source>
</evidence>
<evidence type="ECO:0000256" key="2">
    <source>
        <dbReference type="ARBA" id="ARBA00022603"/>
    </source>
</evidence>
<keyword evidence="5" id="KW-0680">Restriction system</keyword>
<gene>
    <name evidence="8" type="ORF">DXD79_32175</name>
</gene>
<keyword evidence="3 8" id="KW-0808">Transferase</keyword>
<dbReference type="Pfam" id="PF02384">
    <property type="entry name" value="N6_Mtase"/>
    <property type="match status" value="1"/>
</dbReference>
<keyword evidence="2 8" id="KW-0489">Methyltransferase</keyword>
<accession>A0A374NWM9</accession>
<evidence type="ECO:0000256" key="5">
    <source>
        <dbReference type="ARBA" id="ARBA00022747"/>
    </source>
</evidence>
<feature type="compositionally biased region" description="Acidic residues" evidence="7">
    <location>
        <begin position="250"/>
        <end position="260"/>
    </location>
</feature>
<dbReference type="PANTHER" id="PTHR42933">
    <property type="entry name" value="SLR6095 PROTEIN"/>
    <property type="match status" value="1"/>
</dbReference>
<evidence type="ECO:0000313" key="8">
    <source>
        <dbReference type="EMBL" id="RGI95322.1"/>
    </source>
</evidence>
<keyword evidence="4" id="KW-0949">S-adenosyl-L-methionine</keyword>
<evidence type="ECO:0000256" key="3">
    <source>
        <dbReference type="ARBA" id="ARBA00022679"/>
    </source>
</evidence>
<protein>
    <recommendedName>
        <fullName evidence="1">site-specific DNA-methyltransferase (adenine-specific)</fullName>
        <ecNumber evidence="1">2.1.1.72</ecNumber>
    </recommendedName>
</protein>
<comment type="catalytic activity">
    <reaction evidence="6">
        <text>a 2'-deoxyadenosine in DNA + S-adenosyl-L-methionine = an N(6)-methyl-2'-deoxyadenosine in DNA + S-adenosyl-L-homocysteine + H(+)</text>
        <dbReference type="Rhea" id="RHEA:15197"/>
        <dbReference type="Rhea" id="RHEA-COMP:12418"/>
        <dbReference type="Rhea" id="RHEA-COMP:12419"/>
        <dbReference type="ChEBI" id="CHEBI:15378"/>
        <dbReference type="ChEBI" id="CHEBI:57856"/>
        <dbReference type="ChEBI" id="CHEBI:59789"/>
        <dbReference type="ChEBI" id="CHEBI:90615"/>
        <dbReference type="ChEBI" id="CHEBI:90616"/>
        <dbReference type="EC" id="2.1.1.72"/>
    </reaction>
</comment>
<dbReference type="RefSeq" id="WP_118033352.1">
    <property type="nucleotide sequence ID" value="NZ_CABJBJ010000045.1"/>
</dbReference>
<evidence type="ECO:0000256" key="6">
    <source>
        <dbReference type="ARBA" id="ARBA00047942"/>
    </source>
</evidence>
<dbReference type="Gene3D" id="3.40.50.150">
    <property type="entry name" value="Vaccinia Virus protein VP39"/>
    <property type="match status" value="1"/>
</dbReference>
<dbReference type="InterPro" id="IPR029063">
    <property type="entry name" value="SAM-dependent_MTases_sf"/>
</dbReference>
<reference evidence="8 9" key="1">
    <citation type="submission" date="2018-08" db="EMBL/GenBank/DDBJ databases">
        <title>A genome reference for cultivated species of the human gut microbiota.</title>
        <authorList>
            <person name="Zou Y."/>
            <person name="Xue W."/>
            <person name="Luo G."/>
        </authorList>
    </citation>
    <scope>NUCLEOTIDE SEQUENCE [LARGE SCALE GENOMIC DNA]</scope>
    <source>
        <strain evidence="8 9">TM09-12</strain>
    </source>
</reference>
<dbReference type="AlphaFoldDB" id="A0A374NWM9"/>
<dbReference type="GO" id="GO:0003677">
    <property type="term" value="F:DNA binding"/>
    <property type="evidence" value="ECO:0007669"/>
    <property type="project" value="InterPro"/>
</dbReference>
<sequence length="260" mass="29641">MNKKPDWKAEFCTMLEKLAERRSIWRVWSDFITLAAITISNLVKTSSWDEREEEYLSIIHTYQKEEQDIIVQLFAVIQLAYVENDKQDFLGNVCQELELLQKLKKQYFSPYSVSVASAEFECEKLIWNDRLEMEGYLSVYDPACGTGTMLIAFAHMLQKKGINPQTNALFVGQDVDRISTLMCYIQLAILGLPAYVIVGDTLSSPGRIPGNEVWYTPEYIVNAGLFADNQELCPEECGQSAPFDGRGEDLSEDEEEKRAS</sequence>
<dbReference type="GO" id="GO:0008170">
    <property type="term" value="F:N-methyltransferase activity"/>
    <property type="evidence" value="ECO:0007669"/>
    <property type="project" value="InterPro"/>
</dbReference>
<comment type="caution">
    <text evidence="8">The sequence shown here is derived from an EMBL/GenBank/DDBJ whole genome shotgun (WGS) entry which is preliminary data.</text>
</comment>
<dbReference type="InterPro" id="IPR051537">
    <property type="entry name" value="DNA_Adenine_Mtase"/>
</dbReference>
<dbReference type="InterPro" id="IPR003356">
    <property type="entry name" value="DNA_methylase_A-5"/>
</dbReference>
<dbReference type="Proteomes" id="UP000263014">
    <property type="component" value="Unassembled WGS sequence"/>
</dbReference>
<feature type="region of interest" description="Disordered" evidence="7">
    <location>
        <begin position="236"/>
        <end position="260"/>
    </location>
</feature>
<dbReference type="EC" id="2.1.1.72" evidence="1"/>
<dbReference type="SUPFAM" id="SSF53335">
    <property type="entry name" value="S-adenosyl-L-methionine-dependent methyltransferases"/>
    <property type="match status" value="1"/>
</dbReference>
<dbReference type="GO" id="GO:0009007">
    <property type="term" value="F:site-specific DNA-methyltransferase (adenine-specific) activity"/>
    <property type="evidence" value="ECO:0007669"/>
    <property type="project" value="UniProtKB-EC"/>
</dbReference>
<dbReference type="PANTHER" id="PTHR42933:SF1">
    <property type="entry name" value="SITE-SPECIFIC DNA-METHYLTRANSFERASE (ADENINE-SPECIFIC)"/>
    <property type="match status" value="1"/>
</dbReference>
<evidence type="ECO:0000256" key="7">
    <source>
        <dbReference type="SAM" id="MobiDB-lite"/>
    </source>
</evidence>
<evidence type="ECO:0000256" key="4">
    <source>
        <dbReference type="ARBA" id="ARBA00022691"/>
    </source>
</evidence>
<evidence type="ECO:0000313" key="9">
    <source>
        <dbReference type="Proteomes" id="UP000263014"/>
    </source>
</evidence>
<proteinExistence type="predicted"/>
<dbReference type="GO" id="GO:0032259">
    <property type="term" value="P:methylation"/>
    <property type="evidence" value="ECO:0007669"/>
    <property type="project" value="UniProtKB-KW"/>
</dbReference>
<name>A0A374NWM9_9FIRM</name>
<dbReference type="GO" id="GO:0009307">
    <property type="term" value="P:DNA restriction-modification system"/>
    <property type="evidence" value="ECO:0007669"/>
    <property type="project" value="UniProtKB-KW"/>
</dbReference>